<accession>A0A6A6U143</accession>
<dbReference type="Pfam" id="PF00085">
    <property type="entry name" value="Thioredoxin"/>
    <property type="match status" value="1"/>
</dbReference>
<evidence type="ECO:0000256" key="1">
    <source>
        <dbReference type="ARBA" id="ARBA00008987"/>
    </source>
</evidence>
<protein>
    <submittedName>
        <fullName evidence="6">Putative thioredoxin</fullName>
    </submittedName>
</protein>
<dbReference type="AlphaFoldDB" id="A0A6A6U143"/>
<sequence length="328" mass="36805">MSKVVDVRSQEHFEQILRGSKVVLVDFWADWCEPCKVIAPHFEKLADKWTRPNTITFAKIEQDQNAQLSARHNVNTIPTIILFESGKETQRFKGSDISSLVKITDRFAEIASSSSSWTGNNLPRGYTDITHQVDQLGMELLNADSSLGSARTLFSEDKPSGVESAAEKGKGKASDGAGKSEIDWIESDTDAQLMLYIPFQSTVKVHSLQITSYAPRTEDDDDDDIPARPHRIELYSNRSHNLGFEEAEDITATQVIDIKPTDWDEKSKTAIVEMRFVKFQNISSLVVFVVDAEHDSEKTRIDRIRIIGESGEKRTMGKLQKIGDEPGE</sequence>
<proteinExistence type="inferred from homology"/>
<evidence type="ECO:0000259" key="4">
    <source>
        <dbReference type="PROSITE" id="PS51352"/>
    </source>
</evidence>
<dbReference type="InterPro" id="IPR013766">
    <property type="entry name" value="Thioredoxin_domain"/>
</dbReference>
<evidence type="ECO:0000313" key="6">
    <source>
        <dbReference type="EMBL" id="KAF2666009.1"/>
    </source>
</evidence>
<feature type="region of interest" description="Disordered" evidence="3">
    <location>
        <begin position="154"/>
        <end position="178"/>
    </location>
</feature>
<dbReference type="PANTHER" id="PTHR46115">
    <property type="entry name" value="THIOREDOXIN-LIKE PROTEIN 1"/>
    <property type="match status" value="1"/>
</dbReference>
<reference evidence="6" key="1">
    <citation type="journal article" date="2020" name="Stud. Mycol.">
        <title>101 Dothideomycetes genomes: a test case for predicting lifestyles and emergence of pathogens.</title>
        <authorList>
            <person name="Haridas S."/>
            <person name="Albert R."/>
            <person name="Binder M."/>
            <person name="Bloem J."/>
            <person name="Labutti K."/>
            <person name="Salamov A."/>
            <person name="Andreopoulos B."/>
            <person name="Baker S."/>
            <person name="Barry K."/>
            <person name="Bills G."/>
            <person name="Bluhm B."/>
            <person name="Cannon C."/>
            <person name="Castanera R."/>
            <person name="Culley D."/>
            <person name="Daum C."/>
            <person name="Ezra D."/>
            <person name="Gonzalez J."/>
            <person name="Henrissat B."/>
            <person name="Kuo A."/>
            <person name="Liang C."/>
            <person name="Lipzen A."/>
            <person name="Lutzoni F."/>
            <person name="Magnuson J."/>
            <person name="Mondo S."/>
            <person name="Nolan M."/>
            <person name="Ohm R."/>
            <person name="Pangilinan J."/>
            <person name="Park H.-J."/>
            <person name="Ramirez L."/>
            <person name="Alfaro M."/>
            <person name="Sun H."/>
            <person name="Tritt A."/>
            <person name="Yoshinaga Y."/>
            <person name="Zwiers L.-H."/>
            <person name="Turgeon B."/>
            <person name="Goodwin S."/>
            <person name="Spatafora J."/>
            <person name="Crous P."/>
            <person name="Grigoriev I."/>
        </authorList>
    </citation>
    <scope>NUCLEOTIDE SEQUENCE</scope>
    <source>
        <strain evidence="6">CBS 115976</strain>
    </source>
</reference>
<dbReference type="CDD" id="cd02947">
    <property type="entry name" value="TRX_family"/>
    <property type="match status" value="1"/>
</dbReference>
<evidence type="ECO:0000256" key="2">
    <source>
        <dbReference type="ARBA" id="ARBA00023157"/>
    </source>
</evidence>
<dbReference type="OrthoDB" id="2121326at2759"/>
<dbReference type="PROSITE" id="PS51532">
    <property type="entry name" value="PITH"/>
    <property type="match status" value="1"/>
</dbReference>
<evidence type="ECO:0000259" key="5">
    <source>
        <dbReference type="PROSITE" id="PS51532"/>
    </source>
</evidence>
<dbReference type="InterPro" id="IPR008979">
    <property type="entry name" value="Galactose-bd-like_sf"/>
</dbReference>
<gene>
    <name evidence="6" type="ORF">BT63DRAFT_442339</name>
</gene>
<dbReference type="Gene3D" id="2.60.120.470">
    <property type="entry name" value="PITH domain"/>
    <property type="match status" value="1"/>
</dbReference>
<dbReference type="EMBL" id="MU004239">
    <property type="protein sequence ID" value="KAF2666009.1"/>
    <property type="molecule type" value="Genomic_DNA"/>
</dbReference>
<comment type="similarity">
    <text evidence="1">Belongs to the thioredoxin family.</text>
</comment>
<dbReference type="SUPFAM" id="SSF49785">
    <property type="entry name" value="Galactose-binding domain-like"/>
    <property type="match status" value="1"/>
</dbReference>
<organism evidence="6 7">
    <name type="scientific">Microthyrium microscopicum</name>
    <dbReference type="NCBI Taxonomy" id="703497"/>
    <lineage>
        <taxon>Eukaryota</taxon>
        <taxon>Fungi</taxon>
        <taxon>Dikarya</taxon>
        <taxon>Ascomycota</taxon>
        <taxon>Pezizomycotina</taxon>
        <taxon>Dothideomycetes</taxon>
        <taxon>Dothideomycetes incertae sedis</taxon>
        <taxon>Microthyriales</taxon>
        <taxon>Microthyriaceae</taxon>
        <taxon>Microthyrium</taxon>
    </lineage>
</organism>
<dbReference type="Gene3D" id="3.40.30.10">
    <property type="entry name" value="Glutaredoxin"/>
    <property type="match status" value="1"/>
</dbReference>
<dbReference type="InterPro" id="IPR017937">
    <property type="entry name" value="Thioredoxin_CS"/>
</dbReference>
<dbReference type="GO" id="GO:0005737">
    <property type="term" value="C:cytoplasm"/>
    <property type="evidence" value="ECO:0007669"/>
    <property type="project" value="UniProtKB-ARBA"/>
</dbReference>
<dbReference type="Proteomes" id="UP000799302">
    <property type="component" value="Unassembled WGS sequence"/>
</dbReference>
<dbReference type="InterPro" id="IPR010400">
    <property type="entry name" value="PITH_dom"/>
</dbReference>
<evidence type="ECO:0000313" key="7">
    <source>
        <dbReference type="Proteomes" id="UP000799302"/>
    </source>
</evidence>
<keyword evidence="2" id="KW-1015">Disulfide bond</keyword>
<dbReference type="PRINTS" id="PR00421">
    <property type="entry name" value="THIOREDOXIN"/>
</dbReference>
<dbReference type="PROSITE" id="PS00194">
    <property type="entry name" value="THIOREDOXIN_1"/>
    <property type="match status" value="1"/>
</dbReference>
<dbReference type="Pfam" id="PF06201">
    <property type="entry name" value="PITH"/>
    <property type="match status" value="1"/>
</dbReference>
<dbReference type="PROSITE" id="PS51352">
    <property type="entry name" value="THIOREDOXIN_2"/>
    <property type="match status" value="1"/>
</dbReference>
<dbReference type="InterPro" id="IPR037047">
    <property type="entry name" value="PITH_dom_sf"/>
</dbReference>
<evidence type="ECO:0000256" key="3">
    <source>
        <dbReference type="SAM" id="MobiDB-lite"/>
    </source>
</evidence>
<name>A0A6A6U143_9PEZI</name>
<feature type="domain" description="PITH" evidence="5">
    <location>
        <begin position="118"/>
        <end position="326"/>
    </location>
</feature>
<dbReference type="SUPFAM" id="SSF52833">
    <property type="entry name" value="Thioredoxin-like"/>
    <property type="match status" value="1"/>
</dbReference>
<feature type="domain" description="Thioredoxin" evidence="4">
    <location>
        <begin position="1"/>
        <end position="109"/>
    </location>
</feature>
<keyword evidence="7" id="KW-1185">Reference proteome</keyword>
<dbReference type="InterPro" id="IPR036249">
    <property type="entry name" value="Thioredoxin-like_sf"/>
</dbReference>